<keyword evidence="1" id="KW-0378">Hydrolase</keyword>
<protein>
    <submittedName>
        <fullName evidence="1">Hydrolase</fullName>
    </submittedName>
</protein>
<gene>
    <name evidence="1" type="ORF">CCAX7_003440</name>
</gene>
<dbReference type="KEGG" id="ccot:CCAX7_003440"/>
<evidence type="ECO:0000313" key="1">
    <source>
        <dbReference type="EMBL" id="BDI28293.1"/>
    </source>
</evidence>
<dbReference type="InterPro" id="IPR036380">
    <property type="entry name" value="Isochorismatase-like_sf"/>
</dbReference>
<sequence>MTYERNPNLLDPQRSILVVVDMQDTLLRVIHDRERLLASVSLMTRTAALLDIPIFATTQNAARLGGLAAEIAETIPQATIIDKMSFSCAASDAFRTALAETERTQVVLCGVETHICVAQTAIDLVYDGYQAHVAADGVSSRTLEKHKLGMERIRDNGVFPAAAEAVVYEWLGEAGTDAFRTVLGWVK</sequence>
<dbReference type="OrthoDB" id="9796958at2"/>
<dbReference type="RefSeq" id="WP_119320236.1">
    <property type="nucleotide sequence ID" value="NZ_AP025739.1"/>
</dbReference>
<dbReference type="Proteomes" id="UP000287394">
    <property type="component" value="Chromosome"/>
</dbReference>
<keyword evidence="2" id="KW-1185">Reference proteome</keyword>
<dbReference type="Pfam" id="PF00857">
    <property type="entry name" value="Isochorismatase"/>
    <property type="match status" value="1"/>
</dbReference>
<proteinExistence type="predicted"/>
<dbReference type="EMBL" id="AP025739">
    <property type="protein sequence ID" value="BDI28293.1"/>
    <property type="molecule type" value="Genomic_DNA"/>
</dbReference>
<dbReference type="Gene3D" id="3.40.50.850">
    <property type="entry name" value="Isochorismatase-like"/>
    <property type="match status" value="1"/>
</dbReference>
<dbReference type="AlphaFoldDB" id="A0A402CS86"/>
<dbReference type="SUPFAM" id="SSF52499">
    <property type="entry name" value="Isochorismatase-like hydrolases"/>
    <property type="match status" value="1"/>
</dbReference>
<name>A0A402CS86_9BACT</name>
<evidence type="ECO:0000313" key="2">
    <source>
        <dbReference type="Proteomes" id="UP000287394"/>
    </source>
</evidence>
<dbReference type="GO" id="GO:0016787">
    <property type="term" value="F:hydrolase activity"/>
    <property type="evidence" value="ECO:0007669"/>
    <property type="project" value="UniProtKB-KW"/>
</dbReference>
<dbReference type="PANTHER" id="PTHR14119">
    <property type="entry name" value="HYDROLASE"/>
    <property type="match status" value="1"/>
</dbReference>
<dbReference type="PANTHER" id="PTHR14119:SF3">
    <property type="entry name" value="ISOCHORISMATASE DOMAIN-CONTAINING PROTEIN 2"/>
    <property type="match status" value="1"/>
</dbReference>
<organism evidence="1 2">
    <name type="scientific">Capsulimonas corticalis</name>
    <dbReference type="NCBI Taxonomy" id="2219043"/>
    <lineage>
        <taxon>Bacteria</taxon>
        <taxon>Bacillati</taxon>
        <taxon>Armatimonadota</taxon>
        <taxon>Armatimonadia</taxon>
        <taxon>Capsulimonadales</taxon>
        <taxon>Capsulimonadaceae</taxon>
        <taxon>Capsulimonas</taxon>
    </lineage>
</organism>
<accession>A0A402CS86</accession>
<reference evidence="1 2" key="1">
    <citation type="journal article" date="2019" name="Int. J. Syst. Evol. Microbiol.">
        <title>Capsulimonas corticalis gen. nov., sp. nov., an aerobic capsulated bacterium, of a novel bacterial order, Capsulimonadales ord. nov., of the class Armatimonadia of the phylum Armatimonadetes.</title>
        <authorList>
            <person name="Li J."/>
            <person name="Kudo C."/>
            <person name="Tonouchi A."/>
        </authorList>
    </citation>
    <scope>NUCLEOTIDE SEQUENCE [LARGE SCALE GENOMIC DNA]</scope>
    <source>
        <strain evidence="1 2">AX-7</strain>
    </source>
</reference>
<dbReference type="InterPro" id="IPR000868">
    <property type="entry name" value="Isochorismatase-like_dom"/>
</dbReference>
<dbReference type="InterPro" id="IPR050993">
    <property type="entry name" value="Isochorismatase_domain"/>
</dbReference>